<dbReference type="KEGG" id="gfe:Gferi_25725"/>
<dbReference type="EMBL" id="CP017269">
    <property type="protein sequence ID" value="AOT72654.1"/>
    <property type="molecule type" value="Genomic_DNA"/>
</dbReference>
<evidence type="ECO:0000256" key="1">
    <source>
        <dbReference type="ARBA" id="ARBA00007358"/>
    </source>
</evidence>
<protein>
    <submittedName>
        <fullName evidence="5">Uncharacterized protein</fullName>
    </submittedName>
</protein>
<feature type="domain" description="Alcohol dehydrogenase iron-type/glycerol dehydrogenase GldA" evidence="3">
    <location>
        <begin position="8"/>
        <end position="180"/>
    </location>
</feature>
<evidence type="ECO:0000313" key="5">
    <source>
        <dbReference type="EMBL" id="AOT72654.1"/>
    </source>
</evidence>
<evidence type="ECO:0000256" key="2">
    <source>
        <dbReference type="ARBA" id="ARBA00023002"/>
    </source>
</evidence>
<dbReference type="Proteomes" id="UP000095743">
    <property type="component" value="Chromosome"/>
</dbReference>
<dbReference type="Gene3D" id="3.40.50.1970">
    <property type="match status" value="1"/>
</dbReference>
<comment type="similarity">
    <text evidence="1">Belongs to the iron-containing alcohol dehydrogenase family.</text>
</comment>
<dbReference type="FunFam" id="3.40.50.1970:FF:000003">
    <property type="entry name" value="Alcohol dehydrogenase, iron-containing"/>
    <property type="match status" value="1"/>
</dbReference>
<dbReference type="GO" id="GO:0004022">
    <property type="term" value="F:alcohol dehydrogenase (NAD+) activity"/>
    <property type="evidence" value="ECO:0007669"/>
    <property type="project" value="UniProtKB-ARBA"/>
</dbReference>
<accession>A0A1D8GPI5</accession>
<dbReference type="Pfam" id="PF00465">
    <property type="entry name" value="Fe-ADH"/>
    <property type="match status" value="1"/>
</dbReference>
<feature type="domain" description="Fe-containing alcohol dehydrogenase-like C-terminal" evidence="4">
    <location>
        <begin position="191"/>
        <end position="386"/>
    </location>
</feature>
<dbReference type="GO" id="GO:0046872">
    <property type="term" value="F:metal ion binding"/>
    <property type="evidence" value="ECO:0007669"/>
    <property type="project" value="InterPro"/>
</dbReference>
<evidence type="ECO:0000259" key="3">
    <source>
        <dbReference type="Pfam" id="PF00465"/>
    </source>
</evidence>
<dbReference type="InterPro" id="IPR001670">
    <property type="entry name" value="ADH_Fe/GldA"/>
</dbReference>
<dbReference type="InterPro" id="IPR056798">
    <property type="entry name" value="ADH_Fe_C"/>
</dbReference>
<reference evidence="5 6" key="1">
    <citation type="submission" date="2016-09" db="EMBL/GenBank/DDBJ databases">
        <title>Genomic analysis reveals versatility of anaerobic energy metabolism of Geosporobacter ferrireducens IRF9 of phylum Firmicutes.</title>
        <authorList>
            <person name="Kim S.-J."/>
        </authorList>
    </citation>
    <scope>NUCLEOTIDE SEQUENCE [LARGE SCALE GENOMIC DNA]</scope>
    <source>
        <strain evidence="5 6">IRF9</strain>
    </source>
</reference>
<name>A0A1D8GPI5_9FIRM</name>
<dbReference type="FunFam" id="1.20.1090.10:FF:000001">
    <property type="entry name" value="Aldehyde-alcohol dehydrogenase"/>
    <property type="match status" value="1"/>
</dbReference>
<dbReference type="SUPFAM" id="SSF56796">
    <property type="entry name" value="Dehydroquinate synthase-like"/>
    <property type="match status" value="1"/>
</dbReference>
<dbReference type="PANTHER" id="PTHR11496:SF102">
    <property type="entry name" value="ALCOHOL DEHYDROGENASE 4"/>
    <property type="match status" value="1"/>
</dbReference>
<dbReference type="CDD" id="cd08551">
    <property type="entry name" value="Fe-ADH"/>
    <property type="match status" value="1"/>
</dbReference>
<keyword evidence="2" id="KW-0560">Oxidoreductase</keyword>
<dbReference type="OrthoDB" id="9804734at2"/>
<dbReference type="AlphaFoldDB" id="A0A1D8GPI5"/>
<dbReference type="Pfam" id="PF25137">
    <property type="entry name" value="ADH_Fe_C"/>
    <property type="match status" value="1"/>
</dbReference>
<organism evidence="5 6">
    <name type="scientific">Geosporobacter ferrireducens</name>
    <dbReference type="NCBI Taxonomy" id="1424294"/>
    <lineage>
        <taxon>Bacteria</taxon>
        <taxon>Bacillati</taxon>
        <taxon>Bacillota</taxon>
        <taxon>Clostridia</taxon>
        <taxon>Peptostreptococcales</taxon>
        <taxon>Thermotaleaceae</taxon>
        <taxon>Geosporobacter</taxon>
    </lineage>
</organism>
<sequence length="386" mass="41625">MEFQHLVPVKIIFGQGKIKETGKLCKNLGRKAVVVTGKSSAKQSKALESLMTSLSSEDISIVLYSEVDGEPDVFMVDRGVALIKEENCDMVIGLGGGSALDVAKTMAMIAVHGGSAQDYFGAQANQKLLSQNGLPFIAIPTTAGTASEVTRNAVIKNRKNGLKQSIYADNMFAKIAIVDPELTITAPPKVTAEAGMDAFTHALESYLSIKANPLSEALSYKAIALIFNSLEAAVRNGSNIEARENMALGSLIAGISFGNVGLGLCHGISPALGSIYTVTHGISNAVLLPYILEFNKDVAFEKIAELYCFTDSRRENISTYEKAESVISRIRQLNIQIGIPEKLRMIGVEKEDFSKLVELTFQGRSVYNNPKPVLEADVLKVLEKAY</sequence>
<keyword evidence="6" id="KW-1185">Reference proteome</keyword>
<dbReference type="RefSeq" id="WP_069980963.1">
    <property type="nucleotide sequence ID" value="NZ_CP017269.1"/>
</dbReference>
<dbReference type="InterPro" id="IPR039697">
    <property type="entry name" value="Alcohol_dehydrogenase_Fe"/>
</dbReference>
<dbReference type="PANTHER" id="PTHR11496">
    <property type="entry name" value="ALCOHOL DEHYDROGENASE"/>
    <property type="match status" value="1"/>
</dbReference>
<proteinExistence type="inferred from homology"/>
<evidence type="ECO:0000313" key="6">
    <source>
        <dbReference type="Proteomes" id="UP000095743"/>
    </source>
</evidence>
<dbReference type="Gene3D" id="1.20.1090.10">
    <property type="entry name" value="Dehydroquinate synthase-like - alpha domain"/>
    <property type="match status" value="1"/>
</dbReference>
<gene>
    <name evidence="5" type="ORF">Gferi_25725</name>
</gene>
<evidence type="ECO:0000259" key="4">
    <source>
        <dbReference type="Pfam" id="PF25137"/>
    </source>
</evidence>
<dbReference type="STRING" id="1424294.Gferi_25725"/>